<protein>
    <submittedName>
        <fullName evidence="5">NUDIX domain-containing protein</fullName>
    </submittedName>
</protein>
<dbReference type="InterPro" id="IPR000086">
    <property type="entry name" value="NUDIX_hydrolase_dom"/>
</dbReference>
<feature type="domain" description="Nudix hydrolase" evidence="4">
    <location>
        <begin position="24"/>
        <end position="148"/>
    </location>
</feature>
<comment type="cofactor">
    <cofactor evidence="1">
        <name>Mg(2+)</name>
        <dbReference type="ChEBI" id="CHEBI:18420"/>
    </cofactor>
</comment>
<proteinExistence type="inferred from homology"/>
<comment type="caution">
    <text evidence="5">The sequence shown here is derived from an EMBL/GenBank/DDBJ whole genome shotgun (WGS) entry which is preliminary data.</text>
</comment>
<dbReference type="PROSITE" id="PS51462">
    <property type="entry name" value="NUDIX"/>
    <property type="match status" value="1"/>
</dbReference>
<dbReference type="SUPFAM" id="SSF55811">
    <property type="entry name" value="Nudix"/>
    <property type="match status" value="1"/>
</dbReference>
<evidence type="ECO:0000256" key="2">
    <source>
        <dbReference type="ARBA" id="ARBA00022801"/>
    </source>
</evidence>
<sequence length="148" mass="17336">MNIIKNNGFEFINFISIEEKEINSYQPLAGSFAVLKCEGKYLICYNIWRKQWELPAGRREGDETPKECAIRELYEETGQAVTDLEFKGLLKVKNTMNGNIKFNPVYFTTIEKLQPFKVNEETLEIKLWDLCEEIGYFDSVDIQILEYV</sequence>
<evidence type="ECO:0000256" key="3">
    <source>
        <dbReference type="RuleBase" id="RU003476"/>
    </source>
</evidence>
<dbReference type="PANTHER" id="PTHR43046">
    <property type="entry name" value="GDP-MANNOSE MANNOSYL HYDROLASE"/>
    <property type="match status" value="1"/>
</dbReference>
<evidence type="ECO:0000256" key="1">
    <source>
        <dbReference type="ARBA" id="ARBA00001946"/>
    </source>
</evidence>
<reference evidence="6" key="1">
    <citation type="journal article" date="2019" name="Int. J. Syst. Evol. Microbiol.">
        <title>The Global Catalogue of Microorganisms (GCM) 10K type strain sequencing project: providing services to taxonomists for standard genome sequencing and annotation.</title>
        <authorList>
            <consortium name="The Broad Institute Genomics Platform"/>
            <consortium name="The Broad Institute Genome Sequencing Center for Infectious Disease"/>
            <person name="Wu L."/>
            <person name="Ma J."/>
        </authorList>
    </citation>
    <scope>NUCLEOTIDE SEQUENCE [LARGE SCALE GENOMIC DNA]</scope>
    <source>
        <strain evidence="6">CGMCC 1.12237</strain>
    </source>
</reference>
<dbReference type="Gene3D" id="3.90.79.10">
    <property type="entry name" value="Nucleoside Triphosphate Pyrophosphohydrolase"/>
    <property type="match status" value="1"/>
</dbReference>
<dbReference type="EMBL" id="JBHSMC010000020">
    <property type="protein sequence ID" value="MFC5466043.1"/>
    <property type="molecule type" value="Genomic_DNA"/>
</dbReference>
<comment type="similarity">
    <text evidence="3">Belongs to the Nudix hydrolase family.</text>
</comment>
<dbReference type="PANTHER" id="PTHR43046:SF14">
    <property type="entry name" value="MUTT_NUDIX FAMILY PROTEIN"/>
    <property type="match status" value="1"/>
</dbReference>
<accession>A0ABW0LN67</accession>
<dbReference type="InterPro" id="IPR020084">
    <property type="entry name" value="NUDIX_hydrolase_CS"/>
</dbReference>
<keyword evidence="6" id="KW-1185">Reference proteome</keyword>
<evidence type="ECO:0000259" key="4">
    <source>
        <dbReference type="PROSITE" id="PS51462"/>
    </source>
</evidence>
<organism evidence="5 6">
    <name type="scientific">Lederbergia graminis</name>
    <dbReference type="NCBI Taxonomy" id="735518"/>
    <lineage>
        <taxon>Bacteria</taxon>
        <taxon>Bacillati</taxon>
        <taxon>Bacillota</taxon>
        <taxon>Bacilli</taxon>
        <taxon>Bacillales</taxon>
        <taxon>Bacillaceae</taxon>
        <taxon>Lederbergia</taxon>
    </lineage>
</organism>
<dbReference type="Proteomes" id="UP001596147">
    <property type="component" value="Unassembled WGS sequence"/>
</dbReference>
<dbReference type="InterPro" id="IPR020476">
    <property type="entry name" value="Nudix_hydrolase"/>
</dbReference>
<dbReference type="PRINTS" id="PR00502">
    <property type="entry name" value="NUDIXFAMILY"/>
</dbReference>
<evidence type="ECO:0000313" key="6">
    <source>
        <dbReference type="Proteomes" id="UP001596147"/>
    </source>
</evidence>
<dbReference type="Pfam" id="PF00293">
    <property type="entry name" value="NUDIX"/>
    <property type="match status" value="1"/>
</dbReference>
<dbReference type="PROSITE" id="PS00893">
    <property type="entry name" value="NUDIX_BOX"/>
    <property type="match status" value="1"/>
</dbReference>
<keyword evidence="2 3" id="KW-0378">Hydrolase</keyword>
<evidence type="ECO:0000313" key="5">
    <source>
        <dbReference type="EMBL" id="MFC5466043.1"/>
    </source>
</evidence>
<dbReference type="RefSeq" id="WP_382353411.1">
    <property type="nucleotide sequence ID" value="NZ_JBHSMC010000020.1"/>
</dbReference>
<dbReference type="InterPro" id="IPR015797">
    <property type="entry name" value="NUDIX_hydrolase-like_dom_sf"/>
</dbReference>
<name>A0ABW0LN67_9BACI</name>
<gene>
    <name evidence="5" type="ORF">ACFPM4_15020</name>
</gene>